<dbReference type="KEGG" id="oac:Oscil6304_3829"/>
<keyword evidence="2" id="KW-1185">Reference proteome</keyword>
<evidence type="ECO:0000313" key="1">
    <source>
        <dbReference type="EMBL" id="AFY83384.1"/>
    </source>
</evidence>
<dbReference type="HOGENOM" id="CLU_2918189_0_0_3"/>
<reference evidence="1 2" key="1">
    <citation type="submission" date="2012-06" db="EMBL/GenBank/DDBJ databases">
        <title>Finished chromosome of genome of Oscillatoria acuminata PCC 6304.</title>
        <authorList>
            <consortium name="US DOE Joint Genome Institute"/>
            <person name="Gugger M."/>
            <person name="Coursin T."/>
            <person name="Rippka R."/>
            <person name="Tandeau De Marsac N."/>
            <person name="Huntemann M."/>
            <person name="Wei C.-L."/>
            <person name="Han J."/>
            <person name="Detter J.C."/>
            <person name="Han C."/>
            <person name="Tapia R."/>
            <person name="Davenport K."/>
            <person name="Daligault H."/>
            <person name="Erkkila T."/>
            <person name="Gu W."/>
            <person name="Munk A.C.C."/>
            <person name="Teshima H."/>
            <person name="Xu Y."/>
            <person name="Chain P."/>
            <person name="Chen A."/>
            <person name="Krypides N."/>
            <person name="Mavromatis K."/>
            <person name="Markowitz V."/>
            <person name="Szeto E."/>
            <person name="Ivanova N."/>
            <person name="Mikhailova N."/>
            <person name="Ovchinnikova G."/>
            <person name="Pagani I."/>
            <person name="Pati A."/>
            <person name="Goodwin L."/>
            <person name="Peters L."/>
            <person name="Pitluck S."/>
            <person name="Woyke T."/>
            <person name="Kerfeld C."/>
        </authorList>
    </citation>
    <scope>NUCLEOTIDE SEQUENCE [LARGE SCALE GENOMIC DNA]</scope>
    <source>
        <strain evidence="1 2">PCC 6304</strain>
    </source>
</reference>
<evidence type="ECO:0000313" key="2">
    <source>
        <dbReference type="Proteomes" id="UP000010367"/>
    </source>
</evidence>
<dbReference type="RefSeq" id="WP_015150010.1">
    <property type="nucleotide sequence ID" value="NC_019693.1"/>
</dbReference>
<name>K9TMZ7_9CYAN</name>
<proteinExistence type="predicted"/>
<dbReference type="Proteomes" id="UP000010367">
    <property type="component" value="Chromosome"/>
</dbReference>
<sequence length="61" mass="6757">MADVTLAQPEFPPRTLGARVHGNDGDKFGEGILLGLLLLWIVHIIKIGDGFEQIEHHNEKV</sequence>
<protein>
    <submittedName>
        <fullName evidence="1">Uncharacterized protein</fullName>
    </submittedName>
</protein>
<dbReference type="EMBL" id="CP003607">
    <property type="protein sequence ID" value="AFY83384.1"/>
    <property type="molecule type" value="Genomic_DNA"/>
</dbReference>
<dbReference type="InParanoid" id="K9TMZ7"/>
<accession>K9TMZ7</accession>
<dbReference type="STRING" id="56110.Oscil6304_3829"/>
<organism evidence="1 2">
    <name type="scientific">Oscillatoria acuminata PCC 6304</name>
    <dbReference type="NCBI Taxonomy" id="56110"/>
    <lineage>
        <taxon>Bacteria</taxon>
        <taxon>Bacillati</taxon>
        <taxon>Cyanobacteriota</taxon>
        <taxon>Cyanophyceae</taxon>
        <taxon>Oscillatoriophycideae</taxon>
        <taxon>Oscillatoriales</taxon>
        <taxon>Oscillatoriaceae</taxon>
        <taxon>Oscillatoria</taxon>
    </lineage>
</organism>
<gene>
    <name evidence="1" type="ORF">Oscil6304_3829</name>
</gene>
<dbReference type="AlphaFoldDB" id="K9TMZ7"/>